<dbReference type="InterPro" id="IPR055299">
    <property type="entry name" value="TIMMDC1"/>
</dbReference>
<keyword evidence="4 8" id="KW-1133">Transmembrane helix</keyword>
<keyword evidence="3 8" id="KW-0812">Transmembrane</keyword>
<keyword evidence="5 8" id="KW-0472">Membrane</keyword>
<dbReference type="GO" id="GO:0032981">
    <property type="term" value="P:mitochondrial respiratory chain complex I assembly"/>
    <property type="evidence" value="ECO:0007669"/>
    <property type="project" value="InterPro"/>
</dbReference>
<dbReference type="PANTHER" id="PTHR13002:SF1">
    <property type="entry name" value="COMPLEX I ASSEMBLY FACTOR TIMMDC1, MITOCHONDRIAL"/>
    <property type="match status" value="1"/>
</dbReference>
<evidence type="ECO:0000256" key="5">
    <source>
        <dbReference type="ARBA" id="ARBA00023136"/>
    </source>
</evidence>
<feature type="transmembrane region" description="Helical" evidence="8">
    <location>
        <begin position="121"/>
        <end position="142"/>
    </location>
</feature>
<comment type="similarity">
    <text evidence="2">Belongs to the Tim17/Tim22/Tim23 family.</text>
</comment>
<evidence type="ECO:0000256" key="7">
    <source>
        <dbReference type="ARBA" id="ARBA00041344"/>
    </source>
</evidence>
<name>A0A8J2Q535_9HEXA</name>
<evidence type="ECO:0000313" key="10">
    <source>
        <dbReference type="Proteomes" id="UP000708208"/>
    </source>
</evidence>
<protein>
    <recommendedName>
        <fullName evidence="6">Complex I assembly factor TIMMDC1, mitochondrial</fullName>
    </recommendedName>
    <alternativeName>
        <fullName evidence="7">Translocase of inner mitochondrial membrane domain-containing protein 1</fullName>
    </alternativeName>
</protein>
<dbReference type="Pfam" id="PF02466">
    <property type="entry name" value="Tim17"/>
    <property type="match status" value="1"/>
</dbReference>
<comment type="caution">
    <text evidence="9">The sequence shown here is derived from an EMBL/GenBank/DDBJ whole genome shotgun (WGS) entry which is preliminary data.</text>
</comment>
<dbReference type="OrthoDB" id="5826189at2759"/>
<feature type="transmembrane region" description="Helical" evidence="8">
    <location>
        <begin position="170"/>
        <end position="191"/>
    </location>
</feature>
<gene>
    <name evidence="9" type="ORF">AFUS01_LOCUS43630</name>
</gene>
<dbReference type="GO" id="GO:0016020">
    <property type="term" value="C:membrane"/>
    <property type="evidence" value="ECO:0007669"/>
    <property type="project" value="UniProtKB-SubCell"/>
</dbReference>
<dbReference type="Proteomes" id="UP000708208">
    <property type="component" value="Unassembled WGS sequence"/>
</dbReference>
<evidence type="ECO:0000313" key="9">
    <source>
        <dbReference type="EMBL" id="CAG7834091.1"/>
    </source>
</evidence>
<sequence>MGINFSSFRDKYQESEEVNDETLYRRNVRKAKEQMDAWERVQAIFETDLYGDISPDLHRIKDSTMLSMILGAIIGGISRSREAGERFMRQNAHEKFETPQYAQKAMQDKIMLGFGSGAFKVGWRLALFTFVYTMGTSCIAAYRGQHGILEHVGGAAAAGYLYKFKQGPKASLAGLAVGAGLGLSAGTLTYYGAKLADELSMSTVKTTDIGKITEGVKKHKIELNQGDFESLMPKAVAEAVKEVAGTNKIAVFTTPNISLNPGKSENDSCTKIRMQFFESLHTLA</sequence>
<dbReference type="PANTHER" id="PTHR13002">
    <property type="entry name" value="C3ORF1 PROTEIN-RELATED"/>
    <property type="match status" value="1"/>
</dbReference>
<organism evidence="9 10">
    <name type="scientific">Allacma fusca</name>
    <dbReference type="NCBI Taxonomy" id="39272"/>
    <lineage>
        <taxon>Eukaryota</taxon>
        <taxon>Metazoa</taxon>
        <taxon>Ecdysozoa</taxon>
        <taxon>Arthropoda</taxon>
        <taxon>Hexapoda</taxon>
        <taxon>Collembola</taxon>
        <taxon>Symphypleona</taxon>
        <taxon>Sminthuridae</taxon>
        <taxon>Allacma</taxon>
    </lineage>
</organism>
<evidence type="ECO:0000256" key="3">
    <source>
        <dbReference type="ARBA" id="ARBA00022692"/>
    </source>
</evidence>
<evidence type="ECO:0000256" key="1">
    <source>
        <dbReference type="ARBA" id="ARBA00004141"/>
    </source>
</evidence>
<evidence type="ECO:0000256" key="4">
    <source>
        <dbReference type="ARBA" id="ARBA00022989"/>
    </source>
</evidence>
<accession>A0A8J2Q535</accession>
<proteinExistence type="inferred from homology"/>
<evidence type="ECO:0000256" key="8">
    <source>
        <dbReference type="SAM" id="Phobius"/>
    </source>
</evidence>
<reference evidence="9" key="1">
    <citation type="submission" date="2021-06" db="EMBL/GenBank/DDBJ databases">
        <authorList>
            <person name="Hodson N. C."/>
            <person name="Mongue J. A."/>
            <person name="Jaron S. K."/>
        </authorList>
    </citation>
    <scope>NUCLEOTIDE SEQUENCE</scope>
</reference>
<keyword evidence="10" id="KW-1185">Reference proteome</keyword>
<dbReference type="GO" id="GO:0005739">
    <property type="term" value="C:mitochondrion"/>
    <property type="evidence" value="ECO:0007669"/>
    <property type="project" value="TreeGrafter"/>
</dbReference>
<dbReference type="AlphaFoldDB" id="A0A8J2Q535"/>
<comment type="subcellular location">
    <subcellularLocation>
        <location evidence="1">Membrane</location>
        <topology evidence="1">Multi-pass membrane protein</topology>
    </subcellularLocation>
</comment>
<evidence type="ECO:0000256" key="6">
    <source>
        <dbReference type="ARBA" id="ARBA00040778"/>
    </source>
</evidence>
<evidence type="ECO:0000256" key="2">
    <source>
        <dbReference type="ARBA" id="ARBA00008444"/>
    </source>
</evidence>
<dbReference type="EMBL" id="CAJVCH010570107">
    <property type="protein sequence ID" value="CAG7834091.1"/>
    <property type="molecule type" value="Genomic_DNA"/>
</dbReference>